<dbReference type="GO" id="GO:0005737">
    <property type="term" value="C:cytoplasm"/>
    <property type="evidence" value="ECO:0007669"/>
    <property type="project" value="UniProtKB-SubCell"/>
</dbReference>
<dbReference type="EMBL" id="CACRSS010000006">
    <property type="protein sequence ID" value="VYT02911.1"/>
    <property type="molecule type" value="Genomic_DNA"/>
</dbReference>
<dbReference type="EC" id="2.3.1.129" evidence="6"/>
<comment type="subcellular location">
    <subcellularLocation>
        <location evidence="6">Cytoplasm</location>
    </subcellularLocation>
</comment>
<dbReference type="PIRSF" id="PIRSF000456">
    <property type="entry name" value="UDP-GlcNAc_acltr"/>
    <property type="match status" value="1"/>
</dbReference>
<evidence type="ECO:0000256" key="3">
    <source>
        <dbReference type="ARBA" id="ARBA00022679"/>
    </source>
</evidence>
<sequence>MPEIHPTAVVHPTAEIADDVKIGPFCVVGEHVKLGPGCVLHSHVVVEGPSSFGSGNEFFPFSVLGLKSQDLKYKGEPTYLEVGDNNVFRENATINRATDIGGTTRIGNNNLFLVSCHAGHDCQIGNHVIFSGFATAAGHVTVGDYAILAGCCAVHQFVSIGEHSMVGAMARVSQDVLPYTIVEGHPAVTRSVNSIGMQRRGFSEEDLRAVRMCYKKLFVNKKLTVHEALEELRNSDYAENACLKRIVKFVETSERGFCH</sequence>
<dbReference type="OrthoDB" id="9807278at2"/>
<dbReference type="NCBIfam" id="NF003657">
    <property type="entry name" value="PRK05289.1"/>
    <property type="match status" value="1"/>
</dbReference>
<dbReference type="RefSeq" id="WP_102721026.1">
    <property type="nucleotide sequence ID" value="NZ_CACRSS010000006.1"/>
</dbReference>
<keyword evidence="6" id="KW-0677">Repeat</keyword>
<dbReference type="GO" id="GO:0009245">
    <property type="term" value="P:lipid A biosynthetic process"/>
    <property type="evidence" value="ECO:0007669"/>
    <property type="project" value="UniProtKB-UniRule"/>
</dbReference>
<dbReference type="PANTHER" id="PTHR43480">
    <property type="entry name" value="ACYL-[ACYL-CARRIER-PROTEIN]--UDP-N-ACETYLGLUCOSAMINE O-ACYLTRANSFERASE"/>
    <property type="match status" value="1"/>
</dbReference>
<evidence type="ECO:0000256" key="6">
    <source>
        <dbReference type="HAMAP-Rule" id="MF_00387"/>
    </source>
</evidence>
<comment type="subunit">
    <text evidence="6">Homotrimer.</text>
</comment>
<keyword evidence="5 6" id="KW-0012">Acyltransferase</keyword>
<comment type="catalytic activity">
    <reaction evidence="6">
        <text>a (3R)-hydroxyacyl-[ACP] + UDP-N-acetyl-alpha-D-glucosamine = a UDP-3-O-[(3R)-3-hydroxyacyl]-N-acetyl-alpha-D-glucosamine + holo-[ACP]</text>
        <dbReference type="Rhea" id="RHEA:67812"/>
        <dbReference type="Rhea" id="RHEA-COMP:9685"/>
        <dbReference type="Rhea" id="RHEA-COMP:9945"/>
        <dbReference type="ChEBI" id="CHEBI:57705"/>
        <dbReference type="ChEBI" id="CHEBI:64479"/>
        <dbReference type="ChEBI" id="CHEBI:78827"/>
        <dbReference type="ChEBI" id="CHEBI:173225"/>
        <dbReference type="EC" id="2.3.1.129"/>
    </reaction>
</comment>
<proteinExistence type="inferred from homology"/>
<dbReference type="InterPro" id="IPR001451">
    <property type="entry name" value="Hexapep"/>
</dbReference>
<name>A0A6N2TFZ1_9BACT</name>
<dbReference type="Gene3D" id="1.20.1180.10">
    <property type="entry name" value="Udp N-acetylglucosamine O-acyltransferase, C-terminal domain"/>
    <property type="match status" value="1"/>
</dbReference>
<evidence type="ECO:0000256" key="4">
    <source>
        <dbReference type="ARBA" id="ARBA00023098"/>
    </source>
</evidence>
<dbReference type="GO" id="GO:0008780">
    <property type="term" value="F:acyl-[acyl-carrier-protein]-UDP-N-acetylglucosamine O-acyltransferase activity"/>
    <property type="evidence" value="ECO:0007669"/>
    <property type="project" value="UniProtKB-UniRule"/>
</dbReference>
<accession>A0A6N2TFZ1</accession>
<comment type="function">
    <text evidence="6">Involved in the biosynthesis of lipid A, a phosphorylated glycolipid that anchors the lipopolysaccharide to the outer membrane of the cell.</text>
</comment>
<evidence type="ECO:0000256" key="5">
    <source>
        <dbReference type="ARBA" id="ARBA00023315"/>
    </source>
</evidence>
<evidence type="ECO:0000259" key="7">
    <source>
        <dbReference type="Pfam" id="PF13720"/>
    </source>
</evidence>
<protein>
    <recommendedName>
        <fullName evidence="6">Acyl-[acyl-carrier-protein]--UDP-N-acetylglucosamine O-acyltransferase</fullName>
        <shortName evidence="6">UDP-N-acetylglucosamine acyltransferase</shortName>
        <ecNumber evidence="6">2.3.1.129</ecNumber>
    </recommendedName>
</protein>
<organism evidence="8">
    <name type="scientific">Akkermansia muciniphila</name>
    <dbReference type="NCBI Taxonomy" id="239935"/>
    <lineage>
        <taxon>Bacteria</taxon>
        <taxon>Pseudomonadati</taxon>
        <taxon>Verrucomicrobiota</taxon>
        <taxon>Verrucomicrobiia</taxon>
        <taxon>Verrucomicrobiales</taxon>
        <taxon>Akkermansiaceae</taxon>
        <taxon>Akkermansia</taxon>
    </lineage>
</organism>
<dbReference type="PANTHER" id="PTHR43480:SF1">
    <property type="entry name" value="ACYL-[ACYL-CARRIER-PROTEIN]--UDP-N-ACETYLGLUCOSAMINE O-ACYLTRANSFERASE, MITOCHONDRIAL-RELATED"/>
    <property type="match status" value="1"/>
</dbReference>
<comment type="pathway">
    <text evidence="6">Glycolipid biosynthesis; lipid IV(A) biosynthesis; lipid IV(A) from (3R)-3-hydroxytetradecanoyl-[acyl-carrier-protein] and UDP-N-acetyl-alpha-D-glucosamine: step 1/6.</text>
</comment>
<dbReference type="InterPro" id="IPR010137">
    <property type="entry name" value="Lipid_A_LpxA"/>
</dbReference>
<gene>
    <name evidence="6 8" type="primary">lpxA</name>
    <name evidence="8" type="ORF">AMLFYP55_02546</name>
</gene>
<dbReference type="Pfam" id="PF13720">
    <property type="entry name" value="Acetyltransf_11"/>
    <property type="match status" value="1"/>
</dbReference>
<reference evidence="8" key="1">
    <citation type="submission" date="2019-11" db="EMBL/GenBank/DDBJ databases">
        <authorList>
            <person name="Feng L."/>
        </authorList>
    </citation>
    <scope>NUCLEOTIDE SEQUENCE</scope>
    <source>
        <strain evidence="8">AMuciniphilaLFYP55</strain>
    </source>
</reference>
<evidence type="ECO:0000256" key="1">
    <source>
        <dbReference type="ARBA" id="ARBA00022516"/>
    </source>
</evidence>
<dbReference type="HAMAP" id="MF_00387">
    <property type="entry name" value="LpxA"/>
    <property type="match status" value="1"/>
</dbReference>
<dbReference type="InterPro" id="IPR037157">
    <property type="entry name" value="Acetyltransf_C_sf"/>
</dbReference>
<dbReference type="InterPro" id="IPR011004">
    <property type="entry name" value="Trimer_LpxA-like_sf"/>
</dbReference>
<dbReference type="UniPathway" id="UPA00359">
    <property type="reaction ID" value="UER00477"/>
</dbReference>
<dbReference type="AlphaFoldDB" id="A0A6N2TFZ1"/>
<evidence type="ECO:0000256" key="2">
    <source>
        <dbReference type="ARBA" id="ARBA00022556"/>
    </source>
</evidence>
<keyword evidence="6" id="KW-0963">Cytoplasm</keyword>
<dbReference type="Pfam" id="PF00132">
    <property type="entry name" value="Hexapep"/>
    <property type="match status" value="1"/>
</dbReference>
<dbReference type="SUPFAM" id="SSF51161">
    <property type="entry name" value="Trimeric LpxA-like enzymes"/>
    <property type="match status" value="1"/>
</dbReference>
<keyword evidence="4 6" id="KW-0443">Lipid metabolism</keyword>
<comment type="similarity">
    <text evidence="6">Belongs to the transferase hexapeptide repeat family. LpxA subfamily.</text>
</comment>
<keyword evidence="3 6" id="KW-0808">Transferase</keyword>
<keyword evidence="1 6" id="KW-0444">Lipid biosynthesis</keyword>
<dbReference type="GO" id="GO:0016020">
    <property type="term" value="C:membrane"/>
    <property type="evidence" value="ECO:0007669"/>
    <property type="project" value="GOC"/>
</dbReference>
<dbReference type="NCBIfam" id="TIGR01852">
    <property type="entry name" value="lipid_A_lpxA"/>
    <property type="match status" value="1"/>
</dbReference>
<keyword evidence="2 6" id="KW-0441">Lipid A biosynthesis</keyword>
<dbReference type="CDD" id="cd03351">
    <property type="entry name" value="LbH_UDP-GlcNAc_AT"/>
    <property type="match status" value="1"/>
</dbReference>
<evidence type="ECO:0000313" key="8">
    <source>
        <dbReference type="EMBL" id="VYT02911.1"/>
    </source>
</evidence>
<dbReference type="InterPro" id="IPR029098">
    <property type="entry name" value="Acetyltransf_C"/>
</dbReference>
<dbReference type="Gene3D" id="2.160.10.10">
    <property type="entry name" value="Hexapeptide repeat proteins"/>
    <property type="match status" value="1"/>
</dbReference>
<feature type="domain" description="UDP N-acetylglucosamine O-acyltransferase C-terminal" evidence="7">
    <location>
        <begin position="175"/>
        <end position="258"/>
    </location>
</feature>